<evidence type="ECO:0000259" key="7">
    <source>
        <dbReference type="Pfam" id="PF13720"/>
    </source>
</evidence>
<evidence type="ECO:0000256" key="5">
    <source>
        <dbReference type="ARBA" id="ARBA00023315"/>
    </source>
</evidence>
<dbReference type="InterPro" id="IPR010137">
    <property type="entry name" value="Lipid_A_LpxA"/>
</dbReference>
<dbReference type="HAMAP" id="MF_00387">
    <property type="entry name" value="LpxA"/>
    <property type="match status" value="1"/>
</dbReference>
<organism evidence="8 9">
    <name type="scientific">Geotalea uraniireducens</name>
    <dbReference type="NCBI Taxonomy" id="351604"/>
    <lineage>
        <taxon>Bacteria</taxon>
        <taxon>Pseudomonadati</taxon>
        <taxon>Thermodesulfobacteriota</taxon>
        <taxon>Desulfuromonadia</taxon>
        <taxon>Geobacterales</taxon>
        <taxon>Geobacteraceae</taxon>
        <taxon>Geotalea</taxon>
    </lineage>
</organism>
<evidence type="ECO:0000313" key="8">
    <source>
        <dbReference type="EMBL" id="BDV42538.1"/>
    </source>
</evidence>
<sequence>MPGDDSLIHPTAIIHPAAQLADGVEVGPYAVIGEHVRIGRGTTIGAHSVIDGWTEIGEENQIFHFASVGGIPQDLKYKGEATWLRIGRRNIIREFTTLQPGTVTGIGETVIGDGNLFMAYCHVAHDCVVGNRVIMANGSTLAGHVVVEDFALLGGLSAIHQFTRIGESAMLSGGAMVGQDVLPYTVAAGNRAALAGLNVIGLKRRGFSPALVADIKKAYKILIRSGLRLETALARIQDEVPASPELNHFVEFARKSERGLCR</sequence>
<dbReference type="Proteomes" id="UP001317705">
    <property type="component" value="Chromosome"/>
</dbReference>
<dbReference type="InterPro" id="IPR037157">
    <property type="entry name" value="Acetyltransf_C_sf"/>
</dbReference>
<dbReference type="EMBL" id="AP027151">
    <property type="protein sequence ID" value="BDV42538.1"/>
    <property type="molecule type" value="Genomic_DNA"/>
</dbReference>
<keyword evidence="1 6" id="KW-0444">Lipid biosynthesis</keyword>
<comment type="subunit">
    <text evidence="6">Homotrimer.</text>
</comment>
<evidence type="ECO:0000256" key="1">
    <source>
        <dbReference type="ARBA" id="ARBA00022516"/>
    </source>
</evidence>
<comment type="function">
    <text evidence="6">Involved in the biosynthesis of lipid A, a phosphorylated glycolipid that anchors the lipopolysaccharide to the outer membrane of the cell.</text>
</comment>
<comment type="catalytic activity">
    <reaction evidence="6">
        <text>a (3R)-hydroxyacyl-[ACP] + UDP-N-acetyl-alpha-D-glucosamine = a UDP-3-O-[(3R)-3-hydroxyacyl]-N-acetyl-alpha-D-glucosamine + holo-[ACP]</text>
        <dbReference type="Rhea" id="RHEA:67812"/>
        <dbReference type="Rhea" id="RHEA-COMP:9685"/>
        <dbReference type="Rhea" id="RHEA-COMP:9945"/>
        <dbReference type="ChEBI" id="CHEBI:57705"/>
        <dbReference type="ChEBI" id="CHEBI:64479"/>
        <dbReference type="ChEBI" id="CHEBI:78827"/>
        <dbReference type="ChEBI" id="CHEBI:173225"/>
        <dbReference type="EC" id="2.3.1.129"/>
    </reaction>
</comment>
<dbReference type="PIRSF" id="PIRSF000456">
    <property type="entry name" value="UDP-GlcNAc_acltr"/>
    <property type="match status" value="1"/>
</dbReference>
<proteinExistence type="inferred from homology"/>
<keyword evidence="3 6" id="KW-0808">Transferase</keyword>
<dbReference type="NCBIfam" id="TIGR01852">
    <property type="entry name" value="lipid_A_lpxA"/>
    <property type="match status" value="1"/>
</dbReference>
<comment type="subcellular location">
    <subcellularLocation>
        <location evidence="6">Cytoplasm</location>
    </subcellularLocation>
</comment>
<dbReference type="PANTHER" id="PTHR43480">
    <property type="entry name" value="ACYL-[ACYL-CARRIER-PROTEIN]--UDP-N-ACETYLGLUCOSAMINE O-ACYLTRANSFERASE"/>
    <property type="match status" value="1"/>
</dbReference>
<keyword evidence="2 6" id="KW-0441">Lipid A biosynthesis</keyword>
<comment type="pathway">
    <text evidence="6">Glycolipid biosynthesis; lipid IV(A) biosynthesis; lipid IV(A) from (3R)-3-hydroxytetradecanoyl-[acyl-carrier-protein] and UDP-N-acetyl-alpha-D-glucosamine: step 1/6.</text>
</comment>
<dbReference type="SUPFAM" id="SSF51161">
    <property type="entry name" value="Trimeric LpxA-like enzymes"/>
    <property type="match status" value="1"/>
</dbReference>
<accession>A0ABM8EKL5</accession>
<evidence type="ECO:0000256" key="2">
    <source>
        <dbReference type="ARBA" id="ARBA00022556"/>
    </source>
</evidence>
<comment type="similarity">
    <text evidence="6">Belongs to the transferase hexapeptide repeat family. LpxA subfamily.</text>
</comment>
<dbReference type="Pfam" id="PF00132">
    <property type="entry name" value="Hexapep"/>
    <property type="match status" value="2"/>
</dbReference>
<keyword evidence="6" id="KW-0677">Repeat</keyword>
<dbReference type="Gene3D" id="2.160.10.10">
    <property type="entry name" value="Hexapeptide repeat proteins"/>
    <property type="match status" value="1"/>
</dbReference>
<dbReference type="InterPro" id="IPR011004">
    <property type="entry name" value="Trimer_LpxA-like_sf"/>
</dbReference>
<dbReference type="NCBIfam" id="NF003657">
    <property type="entry name" value="PRK05289.1"/>
    <property type="match status" value="1"/>
</dbReference>
<evidence type="ECO:0000256" key="6">
    <source>
        <dbReference type="HAMAP-Rule" id="MF_00387"/>
    </source>
</evidence>
<keyword evidence="4 6" id="KW-0443">Lipid metabolism</keyword>
<evidence type="ECO:0000256" key="4">
    <source>
        <dbReference type="ARBA" id="ARBA00023098"/>
    </source>
</evidence>
<dbReference type="CDD" id="cd03351">
    <property type="entry name" value="LbH_UDP-GlcNAc_AT"/>
    <property type="match status" value="1"/>
</dbReference>
<evidence type="ECO:0000313" key="9">
    <source>
        <dbReference type="Proteomes" id="UP001317705"/>
    </source>
</evidence>
<keyword evidence="9" id="KW-1185">Reference proteome</keyword>
<evidence type="ECO:0000256" key="3">
    <source>
        <dbReference type="ARBA" id="ARBA00022679"/>
    </source>
</evidence>
<dbReference type="Pfam" id="PF13720">
    <property type="entry name" value="Acetyltransf_11"/>
    <property type="match status" value="1"/>
</dbReference>
<keyword evidence="6" id="KW-0963">Cytoplasm</keyword>
<dbReference type="EC" id="2.3.1.129" evidence="6"/>
<dbReference type="PANTHER" id="PTHR43480:SF1">
    <property type="entry name" value="ACYL-[ACYL-CARRIER-PROTEIN]--UDP-N-ACETYLGLUCOSAMINE O-ACYLTRANSFERASE, MITOCHONDRIAL-RELATED"/>
    <property type="match status" value="1"/>
</dbReference>
<dbReference type="InterPro" id="IPR029098">
    <property type="entry name" value="Acetyltransf_C"/>
</dbReference>
<reference evidence="8 9" key="1">
    <citation type="submission" date="2022-12" db="EMBL/GenBank/DDBJ databases">
        <title>Polyphasic characterization of Geotalea uranireducens NIT-SL11 newly isolated from a complex of sewage sludge and microbially reduced graphene oxide.</title>
        <authorList>
            <person name="Xie L."/>
            <person name="Yoshida N."/>
            <person name="Meng L."/>
        </authorList>
    </citation>
    <scope>NUCLEOTIDE SEQUENCE [LARGE SCALE GENOMIC DNA]</scope>
    <source>
        <strain evidence="8 9">NIT-SL11</strain>
    </source>
</reference>
<dbReference type="InterPro" id="IPR001451">
    <property type="entry name" value="Hexapep"/>
</dbReference>
<keyword evidence="5 6" id="KW-0012">Acyltransferase</keyword>
<dbReference type="Gene3D" id="1.20.1180.10">
    <property type="entry name" value="Udp N-acetylglucosamine O-acyltransferase, C-terminal domain"/>
    <property type="match status" value="1"/>
</dbReference>
<gene>
    <name evidence="8" type="primary">lpxA-1</name>
    <name evidence="6" type="synonym">lpxA</name>
    <name evidence="8" type="ORF">GURASL_14610</name>
</gene>
<feature type="domain" description="UDP N-acetylglucosamine O-acyltransferase C-terminal" evidence="7">
    <location>
        <begin position="180"/>
        <end position="261"/>
    </location>
</feature>
<name>A0ABM8EKL5_9BACT</name>
<protein>
    <recommendedName>
        <fullName evidence="6">Acyl-[acyl-carrier-protein]--UDP-N-acetylglucosamine O-acyltransferase</fullName>
        <shortName evidence="6">UDP-N-acetylglucosamine acyltransferase</shortName>
        <ecNumber evidence="6">2.3.1.129</ecNumber>
    </recommendedName>
</protein>